<comment type="subcellular location">
    <subcellularLocation>
        <location evidence="1">Mitochondrion</location>
    </subcellularLocation>
</comment>
<evidence type="ECO:0000313" key="9">
    <source>
        <dbReference type="Proteomes" id="UP000799776"/>
    </source>
</evidence>
<evidence type="ECO:0000256" key="7">
    <source>
        <dbReference type="ARBA" id="ARBA00070326"/>
    </source>
</evidence>
<dbReference type="GO" id="GO:0005739">
    <property type="term" value="C:mitochondrion"/>
    <property type="evidence" value="ECO:0007669"/>
    <property type="project" value="UniProtKB-SubCell"/>
</dbReference>
<keyword evidence="3" id="KW-0689">Ribosomal protein</keyword>
<keyword evidence="4" id="KW-0496">Mitochondrion</keyword>
<organism evidence="8 9">
    <name type="scientific">Saccharata proteae CBS 121410</name>
    <dbReference type="NCBI Taxonomy" id="1314787"/>
    <lineage>
        <taxon>Eukaryota</taxon>
        <taxon>Fungi</taxon>
        <taxon>Dikarya</taxon>
        <taxon>Ascomycota</taxon>
        <taxon>Pezizomycotina</taxon>
        <taxon>Dothideomycetes</taxon>
        <taxon>Dothideomycetes incertae sedis</taxon>
        <taxon>Botryosphaeriales</taxon>
        <taxon>Saccharataceae</taxon>
        <taxon>Saccharata</taxon>
    </lineage>
</organism>
<reference evidence="8" key="1">
    <citation type="journal article" date="2020" name="Stud. Mycol.">
        <title>101 Dothideomycetes genomes: a test case for predicting lifestyles and emergence of pathogens.</title>
        <authorList>
            <person name="Haridas S."/>
            <person name="Albert R."/>
            <person name="Binder M."/>
            <person name="Bloem J."/>
            <person name="Labutti K."/>
            <person name="Salamov A."/>
            <person name="Andreopoulos B."/>
            <person name="Baker S."/>
            <person name="Barry K."/>
            <person name="Bills G."/>
            <person name="Bluhm B."/>
            <person name="Cannon C."/>
            <person name="Castanera R."/>
            <person name="Culley D."/>
            <person name="Daum C."/>
            <person name="Ezra D."/>
            <person name="Gonzalez J."/>
            <person name="Henrissat B."/>
            <person name="Kuo A."/>
            <person name="Liang C."/>
            <person name="Lipzen A."/>
            <person name="Lutzoni F."/>
            <person name="Magnuson J."/>
            <person name="Mondo S."/>
            <person name="Nolan M."/>
            <person name="Ohm R."/>
            <person name="Pangilinan J."/>
            <person name="Park H.-J."/>
            <person name="Ramirez L."/>
            <person name="Alfaro M."/>
            <person name="Sun H."/>
            <person name="Tritt A."/>
            <person name="Yoshinaga Y."/>
            <person name="Zwiers L.-H."/>
            <person name="Turgeon B."/>
            <person name="Goodwin S."/>
            <person name="Spatafora J."/>
            <person name="Crous P."/>
            <person name="Grigoriev I."/>
        </authorList>
    </citation>
    <scope>NUCLEOTIDE SEQUENCE</scope>
    <source>
        <strain evidence="8">CBS 121410</strain>
    </source>
</reference>
<comment type="similarity">
    <text evidence="2">Belongs to the universal ribosomal protein uS11 family.</text>
</comment>
<evidence type="ECO:0000313" key="8">
    <source>
        <dbReference type="EMBL" id="KAF2089082.1"/>
    </source>
</evidence>
<sequence length="137" mass="15206">SGLSNPYAPDVTQIEPHHFHIYATKHNTHITFTKPNRDPLLSVSTGNIGFKKGARGSYDAAYQLCAFVLRKIQEKGLLPQIREMEVVFRGFGEGRDAVRKVLMGTEGINIRGKVTKVTDATRLKFGGSRSPNPRRLG</sequence>
<dbReference type="PANTHER" id="PTHR11759">
    <property type="entry name" value="40S RIBOSOMAL PROTEIN S14/30S RIBOSOMAL PROTEIN S11"/>
    <property type="match status" value="1"/>
</dbReference>
<dbReference type="FunFam" id="3.30.420.80:FF:000011">
    <property type="entry name" value="37S ribosomal protein S18, mitochondrial"/>
    <property type="match status" value="1"/>
</dbReference>
<dbReference type="Proteomes" id="UP000799776">
    <property type="component" value="Unassembled WGS sequence"/>
</dbReference>
<evidence type="ECO:0000256" key="6">
    <source>
        <dbReference type="ARBA" id="ARBA00037226"/>
    </source>
</evidence>
<dbReference type="GO" id="GO:0006412">
    <property type="term" value="P:translation"/>
    <property type="evidence" value="ECO:0007669"/>
    <property type="project" value="InterPro"/>
</dbReference>
<dbReference type="Gene3D" id="3.30.420.80">
    <property type="entry name" value="Ribosomal protein S11"/>
    <property type="match status" value="1"/>
</dbReference>
<dbReference type="SUPFAM" id="SSF53137">
    <property type="entry name" value="Translational machinery components"/>
    <property type="match status" value="1"/>
</dbReference>
<dbReference type="OrthoDB" id="1654884at2759"/>
<dbReference type="Pfam" id="PF00411">
    <property type="entry name" value="Ribosomal_S11"/>
    <property type="match status" value="1"/>
</dbReference>
<keyword evidence="5" id="KW-0687">Ribonucleoprotein</keyword>
<dbReference type="GO" id="GO:1990904">
    <property type="term" value="C:ribonucleoprotein complex"/>
    <property type="evidence" value="ECO:0007669"/>
    <property type="project" value="UniProtKB-KW"/>
</dbReference>
<evidence type="ECO:0000256" key="2">
    <source>
        <dbReference type="ARBA" id="ARBA00006194"/>
    </source>
</evidence>
<evidence type="ECO:0000256" key="3">
    <source>
        <dbReference type="ARBA" id="ARBA00022980"/>
    </source>
</evidence>
<proteinExistence type="inferred from homology"/>
<feature type="non-terminal residue" evidence="8">
    <location>
        <position position="137"/>
    </location>
</feature>
<dbReference type="GO" id="GO:0005840">
    <property type="term" value="C:ribosome"/>
    <property type="evidence" value="ECO:0007669"/>
    <property type="project" value="UniProtKB-KW"/>
</dbReference>
<accession>A0A6A5YB44</accession>
<keyword evidence="9" id="KW-1185">Reference proteome</keyword>
<evidence type="ECO:0000256" key="1">
    <source>
        <dbReference type="ARBA" id="ARBA00004173"/>
    </source>
</evidence>
<evidence type="ECO:0000256" key="4">
    <source>
        <dbReference type="ARBA" id="ARBA00023128"/>
    </source>
</evidence>
<gene>
    <name evidence="8" type="ORF">K490DRAFT_11347</name>
</gene>
<dbReference type="PIRSF" id="PIRSF002131">
    <property type="entry name" value="Ribosomal_S11"/>
    <property type="match status" value="1"/>
</dbReference>
<dbReference type="InterPro" id="IPR036967">
    <property type="entry name" value="Ribosomal_uS11_sf"/>
</dbReference>
<protein>
    <recommendedName>
        <fullName evidence="7">Small ribosomal subunit protein uS11m</fullName>
    </recommendedName>
</protein>
<dbReference type="AlphaFoldDB" id="A0A6A5YB44"/>
<dbReference type="GO" id="GO:0003735">
    <property type="term" value="F:structural constituent of ribosome"/>
    <property type="evidence" value="ECO:0007669"/>
    <property type="project" value="InterPro"/>
</dbReference>
<feature type="non-terminal residue" evidence="8">
    <location>
        <position position="1"/>
    </location>
</feature>
<name>A0A6A5YB44_9PEZI</name>
<comment type="function">
    <text evidence="6">Component of the mitochondrial ribosome (mitoribosome), a dedicated translation machinery responsible for the synthesis of mitochondrial genome-encoded proteins, including at least some of the essential transmembrane subunits of the mitochondrial respiratory chain. The mitoribosomes are attached to the mitochondrial inner membrane and translation products are cotranslationally integrated into the membrane.</text>
</comment>
<dbReference type="InterPro" id="IPR001971">
    <property type="entry name" value="Ribosomal_uS11"/>
</dbReference>
<dbReference type="HAMAP" id="MF_01310">
    <property type="entry name" value="Ribosomal_uS11"/>
    <property type="match status" value="1"/>
</dbReference>
<dbReference type="EMBL" id="ML978715">
    <property type="protein sequence ID" value="KAF2089082.1"/>
    <property type="molecule type" value="Genomic_DNA"/>
</dbReference>
<evidence type="ECO:0000256" key="5">
    <source>
        <dbReference type="ARBA" id="ARBA00023274"/>
    </source>
</evidence>